<protein>
    <submittedName>
        <fullName evidence="2">Uncharacterized protein</fullName>
    </submittedName>
</protein>
<keyword evidence="1" id="KW-0472">Membrane</keyword>
<keyword evidence="1" id="KW-1133">Transmembrane helix</keyword>
<feature type="transmembrane region" description="Helical" evidence="1">
    <location>
        <begin position="6"/>
        <end position="28"/>
    </location>
</feature>
<reference evidence="2 3" key="1">
    <citation type="submission" date="2021-08" db="EMBL/GenBank/DDBJ databases">
        <authorList>
            <person name="Peeters C."/>
        </authorList>
    </citation>
    <scope>NUCLEOTIDE SEQUENCE [LARGE SCALE GENOMIC DNA]</scope>
    <source>
        <strain evidence="2 3">LMG 23992</strain>
    </source>
</reference>
<organism evidence="2 3">
    <name type="scientific">Cupriavidus laharis</name>
    <dbReference type="NCBI Taxonomy" id="151654"/>
    <lineage>
        <taxon>Bacteria</taxon>
        <taxon>Pseudomonadati</taxon>
        <taxon>Pseudomonadota</taxon>
        <taxon>Betaproteobacteria</taxon>
        <taxon>Burkholderiales</taxon>
        <taxon>Burkholderiaceae</taxon>
        <taxon>Cupriavidus</taxon>
    </lineage>
</organism>
<comment type="caution">
    <text evidence="2">The sequence shown here is derived from an EMBL/GenBank/DDBJ whole genome shotgun (WGS) entry which is preliminary data.</text>
</comment>
<accession>A0ABM8X0P3</accession>
<dbReference type="Proteomes" id="UP000727654">
    <property type="component" value="Unassembled WGS sequence"/>
</dbReference>
<feature type="transmembrane region" description="Helical" evidence="1">
    <location>
        <begin position="60"/>
        <end position="80"/>
    </location>
</feature>
<keyword evidence="1" id="KW-0812">Transmembrane</keyword>
<gene>
    <name evidence="2" type="ORF">LMG23992_02450</name>
</gene>
<evidence type="ECO:0000313" key="3">
    <source>
        <dbReference type="Proteomes" id="UP000727654"/>
    </source>
</evidence>
<evidence type="ECO:0000313" key="2">
    <source>
        <dbReference type="EMBL" id="CAG9173433.1"/>
    </source>
</evidence>
<dbReference type="EMBL" id="CAJZAI010000005">
    <property type="protein sequence ID" value="CAG9173433.1"/>
    <property type="molecule type" value="Genomic_DNA"/>
</dbReference>
<name>A0ABM8X0P3_9BURK</name>
<evidence type="ECO:0000256" key="1">
    <source>
        <dbReference type="SAM" id="Phobius"/>
    </source>
</evidence>
<feature type="transmembrane region" description="Helical" evidence="1">
    <location>
        <begin position="86"/>
        <end position="108"/>
    </location>
</feature>
<sequence>MQRTWTLWSCIRWVASAALLAMIVLFAIDAREAWHSPQRYPFGAEGPVASLWAYASQRHYLIASGLALAACGLAMIGIWWRHAPRLVRWLCVAPLLAVVVHTFLEWIVAFE</sequence>
<proteinExistence type="predicted"/>
<keyword evidence="3" id="KW-1185">Reference proteome</keyword>